<dbReference type="PANTHER" id="PTHR34959">
    <property type="entry name" value="PROTEIN LAZY 1"/>
    <property type="match status" value="1"/>
</dbReference>
<proteinExistence type="predicted"/>
<evidence type="ECO:0008006" key="3">
    <source>
        <dbReference type="Google" id="ProtNLM"/>
    </source>
</evidence>
<gene>
    <name evidence="1" type="ORF">RND81_02G248500</name>
</gene>
<dbReference type="AlphaFoldDB" id="A0AAW1MYJ7"/>
<evidence type="ECO:0000313" key="1">
    <source>
        <dbReference type="EMBL" id="KAK9751187.1"/>
    </source>
</evidence>
<evidence type="ECO:0000313" key="2">
    <source>
        <dbReference type="Proteomes" id="UP001443914"/>
    </source>
</evidence>
<sequence>MKLLSWMHCKLQQGSTETQREFPIGQLLLTDPHFYRKQNHDNGTWRLVNRDGQTQRSFANLETTKLAEFEENASAAFSELFEGFLAIGTLGAETGIIESETPTFSMSFERLAEGETEVTENELRLERGLATEAKDDGWVDSYSQNSHASTITLSGKPMEISESTGHGNLSCPLHEYLLGSTVELPEKAMEPKKENRTSLGDLFEKHKLEEISEIKCKRGEKRGDKEGEKRVMGLTKKILNRKMATAVSKNSSGSTQGTDTTAAETKLFKILHKFDRKVHPECLAASTEKPEKSQQIGFKDIIPCNVVCYKDKYAFPNDISNVTQRARSIGHTELTKSDSRSSQFAVVDSDSNKNRECWITTDANYLVLEL</sequence>
<dbReference type="Proteomes" id="UP001443914">
    <property type="component" value="Unassembled WGS sequence"/>
</dbReference>
<protein>
    <recommendedName>
        <fullName evidence="3">Protein LAZY 1</fullName>
    </recommendedName>
</protein>
<keyword evidence="2" id="KW-1185">Reference proteome</keyword>
<name>A0AAW1MYJ7_SAPOF</name>
<accession>A0AAW1MYJ7</accession>
<dbReference type="GO" id="GO:0009630">
    <property type="term" value="P:gravitropism"/>
    <property type="evidence" value="ECO:0007669"/>
    <property type="project" value="InterPro"/>
</dbReference>
<comment type="caution">
    <text evidence="1">The sequence shown here is derived from an EMBL/GenBank/DDBJ whole genome shotgun (WGS) entry which is preliminary data.</text>
</comment>
<dbReference type="PANTHER" id="PTHR34959:SF3">
    <property type="entry name" value="PROTEIN LAZY 1"/>
    <property type="match status" value="1"/>
</dbReference>
<dbReference type="EMBL" id="JBDFQZ010000002">
    <property type="protein sequence ID" value="KAK9751187.1"/>
    <property type="molecule type" value="Genomic_DNA"/>
</dbReference>
<organism evidence="1 2">
    <name type="scientific">Saponaria officinalis</name>
    <name type="common">Common soapwort</name>
    <name type="synonym">Lychnis saponaria</name>
    <dbReference type="NCBI Taxonomy" id="3572"/>
    <lineage>
        <taxon>Eukaryota</taxon>
        <taxon>Viridiplantae</taxon>
        <taxon>Streptophyta</taxon>
        <taxon>Embryophyta</taxon>
        <taxon>Tracheophyta</taxon>
        <taxon>Spermatophyta</taxon>
        <taxon>Magnoliopsida</taxon>
        <taxon>eudicotyledons</taxon>
        <taxon>Gunneridae</taxon>
        <taxon>Pentapetalae</taxon>
        <taxon>Caryophyllales</taxon>
        <taxon>Caryophyllaceae</taxon>
        <taxon>Caryophylleae</taxon>
        <taxon>Saponaria</taxon>
    </lineage>
</organism>
<dbReference type="GO" id="GO:2000012">
    <property type="term" value="P:regulation of auxin polar transport"/>
    <property type="evidence" value="ECO:0007669"/>
    <property type="project" value="InterPro"/>
</dbReference>
<reference evidence="1" key="1">
    <citation type="submission" date="2024-03" db="EMBL/GenBank/DDBJ databases">
        <title>WGS assembly of Saponaria officinalis var. Norfolk2.</title>
        <authorList>
            <person name="Jenkins J."/>
            <person name="Shu S."/>
            <person name="Grimwood J."/>
            <person name="Barry K."/>
            <person name="Goodstein D."/>
            <person name="Schmutz J."/>
            <person name="Leebens-Mack J."/>
            <person name="Osbourn A."/>
        </authorList>
    </citation>
    <scope>NUCLEOTIDE SEQUENCE [LARGE SCALE GENOMIC DNA]</scope>
    <source>
        <strain evidence="1">JIC</strain>
    </source>
</reference>
<dbReference type="InterPro" id="IPR038928">
    <property type="entry name" value="LAZY1"/>
</dbReference>